<evidence type="ECO:0000313" key="1">
    <source>
        <dbReference type="EMBL" id="AXJ01662.1"/>
    </source>
</evidence>
<name>A0A345UMG0_9BACT</name>
<proteinExistence type="predicted"/>
<dbReference type="Proteomes" id="UP000254808">
    <property type="component" value="Chromosome"/>
</dbReference>
<protein>
    <submittedName>
        <fullName evidence="1">Uncharacterized protein</fullName>
    </submittedName>
</protein>
<accession>A0A345UMG0</accession>
<dbReference type="AlphaFoldDB" id="A0A345UMG0"/>
<dbReference type="KEGG" id="cprv:CYPRO_2420"/>
<keyword evidence="2" id="KW-1185">Reference proteome</keyword>
<evidence type="ECO:0000313" key="2">
    <source>
        <dbReference type="Proteomes" id="UP000254808"/>
    </source>
</evidence>
<sequence length="62" mass="7045">MRIDFLMMALLISNIPKNLWYTRFRNRKGGITRLPGERFLGQLVVIDEAGAATLHLLNDGCN</sequence>
<dbReference type="EMBL" id="CP027806">
    <property type="protein sequence ID" value="AXJ01662.1"/>
    <property type="molecule type" value="Genomic_DNA"/>
</dbReference>
<reference evidence="1 2" key="1">
    <citation type="submission" date="2018-03" db="EMBL/GenBank/DDBJ databases">
        <title>Phenotypic and genomic properties of Cyclonatronum proteinivorum gen. nov., sp. nov., a haloalkaliphilic bacteroidete from soda lakes possessing Na+-translocating rhodopsin.</title>
        <authorList>
            <person name="Toshchakov S.V."/>
            <person name="Korzhenkov A."/>
            <person name="Samarov N.I."/>
            <person name="Kublanov I.V."/>
            <person name="Muntyan M.S."/>
            <person name="Sorokin D.Y."/>
        </authorList>
    </citation>
    <scope>NUCLEOTIDE SEQUENCE [LARGE SCALE GENOMIC DNA]</scope>
    <source>
        <strain evidence="1 2">Omega</strain>
    </source>
</reference>
<gene>
    <name evidence="1" type="ORF">CYPRO_2420</name>
</gene>
<organism evidence="1 2">
    <name type="scientific">Cyclonatronum proteinivorum</name>
    <dbReference type="NCBI Taxonomy" id="1457365"/>
    <lineage>
        <taxon>Bacteria</taxon>
        <taxon>Pseudomonadati</taxon>
        <taxon>Balneolota</taxon>
        <taxon>Balneolia</taxon>
        <taxon>Balneolales</taxon>
        <taxon>Cyclonatronaceae</taxon>
        <taxon>Cyclonatronum</taxon>
    </lineage>
</organism>